<dbReference type="Gene3D" id="3.20.20.80">
    <property type="entry name" value="Glycosidases"/>
    <property type="match status" value="1"/>
</dbReference>
<keyword evidence="5" id="KW-1185">Reference proteome</keyword>
<dbReference type="SUPFAM" id="SSF51445">
    <property type="entry name" value="(Trans)glycosidases"/>
    <property type="match status" value="1"/>
</dbReference>
<accession>A0ABP8FMH5</accession>
<name>A0ABP8FMH5_9SPHI</name>
<comment type="caution">
    <text evidence="4">The sequence shown here is derived from an EMBL/GenBank/DDBJ whole genome shotgun (WGS) entry which is preliminary data.</text>
</comment>
<gene>
    <name evidence="4" type="ORF">GCM10023149_00730</name>
</gene>
<protein>
    <recommendedName>
        <fullName evidence="3">GH26 domain-containing protein</fullName>
    </recommendedName>
</protein>
<dbReference type="EMBL" id="BAABFT010000001">
    <property type="protein sequence ID" value="GAA4307230.1"/>
    <property type="molecule type" value="Genomic_DNA"/>
</dbReference>
<keyword evidence="1" id="KW-0378">Hydrolase</keyword>
<sequence>MFVCVFQGYSQSKVPRTLTGNSGKSIETYGIKQEILGTWMGRSSWKDIADANWLMVEGSGAPKWKREHFDRPMDVGVPLIPTDSKNEFNELLKESISGSQDSTYISLGRNLAKYCSKTVYARLWWEFNMYPVKQDANLFVKAWQRAVPLIRKGFKQQASAGQTLHIVWCTNAGQPNPEPFYPGDNVVDVIGSDTYGMTWGDSDPTAEQIIRRIIKEPYMLEWQAKFADQHKKPTCIGEWGNVAKKGNKVQDTHGIGDCPEYIDAIYNWTKTCKYGCIYVCYFNLPDGGILTTLDEQPESVKRLKVRAAAGK</sequence>
<proteinExistence type="predicted"/>
<evidence type="ECO:0000313" key="5">
    <source>
        <dbReference type="Proteomes" id="UP001500582"/>
    </source>
</evidence>
<dbReference type="InterPro" id="IPR022790">
    <property type="entry name" value="GH26_dom"/>
</dbReference>
<dbReference type="InterPro" id="IPR017853">
    <property type="entry name" value="GH"/>
</dbReference>
<evidence type="ECO:0000259" key="3">
    <source>
        <dbReference type="Pfam" id="PF02156"/>
    </source>
</evidence>
<reference evidence="5" key="1">
    <citation type="journal article" date="2019" name="Int. J. Syst. Evol. Microbiol.">
        <title>The Global Catalogue of Microorganisms (GCM) 10K type strain sequencing project: providing services to taxonomists for standard genome sequencing and annotation.</title>
        <authorList>
            <consortium name="The Broad Institute Genomics Platform"/>
            <consortium name="The Broad Institute Genome Sequencing Center for Infectious Disease"/>
            <person name="Wu L."/>
            <person name="Ma J."/>
        </authorList>
    </citation>
    <scope>NUCLEOTIDE SEQUENCE [LARGE SCALE GENOMIC DNA]</scope>
    <source>
        <strain evidence="5">JCM 17705</strain>
    </source>
</reference>
<dbReference type="Pfam" id="PF02156">
    <property type="entry name" value="Glyco_hydro_26"/>
    <property type="match status" value="1"/>
</dbReference>
<evidence type="ECO:0000313" key="4">
    <source>
        <dbReference type="EMBL" id="GAA4307230.1"/>
    </source>
</evidence>
<organism evidence="4 5">
    <name type="scientific">Mucilaginibacter gynuensis</name>
    <dbReference type="NCBI Taxonomy" id="1302236"/>
    <lineage>
        <taxon>Bacteria</taxon>
        <taxon>Pseudomonadati</taxon>
        <taxon>Bacteroidota</taxon>
        <taxon>Sphingobacteriia</taxon>
        <taxon>Sphingobacteriales</taxon>
        <taxon>Sphingobacteriaceae</taxon>
        <taxon>Mucilaginibacter</taxon>
    </lineage>
</organism>
<evidence type="ECO:0000256" key="1">
    <source>
        <dbReference type="ARBA" id="ARBA00022801"/>
    </source>
</evidence>
<evidence type="ECO:0000256" key="2">
    <source>
        <dbReference type="ARBA" id="ARBA00023295"/>
    </source>
</evidence>
<dbReference type="Proteomes" id="UP001500582">
    <property type="component" value="Unassembled WGS sequence"/>
</dbReference>
<feature type="domain" description="GH26" evidence="3">
    <location>
        <begin position="163"/>
        <end position="209"/>
    </location>
</feature>
<keyword evidence="2" id="KW-0326">Glycosidase</keyword>